<protein>
    <submittedName>
        <fullName evidence="1">Uncharacterized protein</fullName>
    </submittedName>
</protein>
<organism evidence="1 2">
    <name type="scientific">Mesorhizobium caraganae</name>
    <dbReference type="NCBI Taxonomy" id="483206"/>
    <lineage>
        <taxon>Bacteria</taxon>
        <taxon>Pseudomonadati</taxon>
        <taxon>Pseudomonadota</taxon>
        <taxon>Alphaproteobacteria</taxon>
        <taxon>Hyphomicrobiales</taxon>
        <taxon>Phyllobacteriaceae</taxon>
        <taxon>Mesorhizobium</taxon>
    </lineage>
</organism>
<gene>
    <name evidence="1" type="ORF">NKI36_03480</name>
</gene>
<reference evidence="1 2" key="1">
    <citation type="journal article" date="2024" name="Proc. Natl. Acad. Sci. U.S.A.">
        <title>The evolutionary genomics of adaptation to stress in wild rhizobium bacteria.</title>
        <authorList>
            <person name="Kehlet-Delgado H."/>
            <person name="Montoya A.P."/>
            <person name="Jensen K.T."/>
            <person name="Wendlandt C.E."/>
            <person name="Dexheimer C."/>
            <person name="Roberts M."/>
            <person name="Torres Martinez L."/>
            <person name="Friesen M.L."/>
            <person name="Griffitts J.S."/>
            <person name="Porter S.S."/>
        </authorList>
    </citation>
    <scope>NUCLEOTIDE SEQUENCE [LARGE SCALE GENOMIC DNA]</scope>
    <source>
        <strain evidence="1 2">M0641</strain>
    </source>
</reference>
<comment type="caution">
    <text evidence="1">The sequence shown here is derived from an EMBL/GenBank/DDBJ whole genome shotgun (WGS) entry which is preliminary data.</text>
</comment>
<dbReference type="Proteomes" id="UP001433071">
    <property type="component" value="Unassembled WGS sequence"/>
</dbReference>
<evidence type="ECO:0000313" key="1">
    <source>
        <dbReference type="EMBL" id="MER9403104.1"/>
    </source>
</evidence>
<dbReference type="RefSeq" id="WP_352556272.1">
    <property type="nucleotide sequence ID" value="NZ_JAMYQB010000002.1"/>
</dbReference>
<evidence type="ECO:0000313" key="2">
    <source>
        <dbReference type="Proteomes" id="UP001433071"/>
    </source>
</evidence>
<name>A0ABV1YTX7_9HYPH</name>
<accession>A0ABV1YTX7</accession>
<keyword evidence="2" id="KW-1185">Reference proteome</keyword>
<dbReference type="EMBL" id="JAMYQB010000002">
    <property type="protein sequence ID" value="MER9403104.1"/>
    <property type="molecule type" value="Genomic_DNA"/>
</dbReference>
<sequence length="67" mass="7186">MDANGGAASGLLHRFRCERDVQALIEDPRLDQTALCRSMAFVDTMEHSGIATSGTTALQTPDDEFSG</sequence>
<proteinExistence type="predicted"/>